<evidence type="ECO:0000256" key="3">
    <source>
        <dbReference type="PROSITE-ProRule" id="PRU00221"/>
    </source>
</evidence>
<feature type="domain" description="NACHT" evidence="5">
    <location>
        <begin position="383"/>
        <end position="601"/>
    </location>
</feature>
<dbReference type="InterPro" id="IPR036322">
    <property type="entry name" value="WD40_repeat_dom_sf"/>
</dbReference>
<dbReference type="PRINTS" id="PR00320">
    <property type="entry name" value="GPROTEINBRPT"/>
</dbReference>
<evidence type="ECO:0000313" key="6">
    <source>
        <dbReference type="EMBL" id="OWT42609.1"/>
    </source>
</evidence>
<dbReference type="FunFam" id="3.40.50.300:FF:001638">
    <property type="entry name" value="NACHT and WD40 domain protein"/>
    <property type="match status" value="1"/>
</dbReference>
<dbReference type="SUPFAM" id="SSF52540">
    <property type="entry name" value="P-loop containing nucleoside triphosphate hydrolases"/>
    <property type="match status" value="1"/>
</dbReference>
<dbReference type="Pfam" id="PF17100">
    <property type="entry name" value="NACHT_N"/>
    <property type="match status" value="1"/>
</dbReference>
<dbReference type="InterPro" id="IPR015943">
    <property type="entry name" value="WD40/YVTN_repeat-like_dom_sf"/>
</dbReference>
<dbReference type="PANTHER" id="PTHR10039:SF5">
    <property type="entry name" value="NACHT DOMAIN-CONTAINING PROTEIN"/>
    <property type="match status" value="1"/>
</dbReference>
<dbReference type="InterPro" id="IPR001680">
    <property type="entry name" value="WD40_rpt"/>
</dbReference>
<feature type="repeat" description="WD" evidence="3">
    <location>
        <begin position="987"/>
        <end position="1028"/>
    </location>
</feature>
<reference evidence="6 7" key="1">
    <citation type="journal article" date="2016" name="PLoS Pathog.">
        <title>Biosynthesis of antibiotic leucinostatins in bio-control fungus Purpureocillium lilacinum and their inhibition on phytophthora revealed by genome mining.</title>
        <authorList>
            <person name="Wang G."/>
            <person name="Liu Z."/>
            <person name="Lin R."/>
            <person name="Li E."/>
            <person name="Mao Z."/>
            <person name="Ling J."/>
            <person name="Yang Y."/>
            <person name="Yin W.B."/>
            <person name="Xie B."/>
        </authorList>
    </citation>
    <scope>NUCLEOTIDE SEQUENCE [LARGE SCALE GENOMIC DNA]</scope>
    <source>
        <strain evidence="6">170</strain>
    </source>
</reference>
<keyword evidence="7" id="KW-1185">Reference proteome</keyword>
<evidence type="ECO:0000256" key="4">
    <source>
        <dbReference type="SAM" id="MobiDB-lite"/>
    </source>
</evidence>
<dbReference type="KEGG" id="pchm:VFPPC_18221"/>
<dbReference type="InterPro" id="IPR020472">
    <property type="entry name" value="WD40_PAC1"/>
</dbReference>
<evidence type="ECO:0000259" key="5">
    <source>
        <dbReference type="PROSITE" id="PS50837"/>
    </source>
</evidence>
<sequence length="1186" mass="133388">MGSRLFGRITAKFRNPSRTPRPKETAAARPASTHSQTSPPDATPQSTAETTPCLTDSGSSQTLLSSLQERLWNQAYDELKASEPKALDAYETILSNELYPNNIVENEIGKTPDARCQQMQQLVQTGLDRTLKETSIKEGIGECLEVVQRMRGIVDKAIQAAPQAAVAWVGVCIGLEIISKPVTEARSNRKGIAYVLLRMDWYWNLADLLLDENKAVEASAGLRNELERHISQLYQRLLLYQIKSICLYRRNELIKISRDVFSRDDWDGQLRHIQEAEAAIQRDADQYNSAQVRKYLDNLATIAVSQEKKLNGIHSAIQDQTQQQEKRFQDEKDKQCLKDLYETNPDKDKERIEHTKGGLLRDSYLWILDNADFKQFRNDPQSRLLWIKGDPGKGKTMLLCGIINELLKKPDEVLSYFFCQATVPQLRNATSVLRGLMHLLLDKRPSLISHLRARYDTTGEKLFQGINVWGSLEEILTDMLKDPTLTDAVFVVDALDECTTDRSQLLDFIVKSSSTSHVKWIVSSRNWPEIEDKLDTAEQKVRLQLELNQNSISNAITFYIDHKVDELGRFKNYDEGTRHAVQQYLAENAKGTFLWVALVCQELAKVKKRHTLDKLRAFPPDLNLLYSQMIQHINDSEDSSNCKQILAITSVVYRPVSLQELKVLAGSLEACDQDELREITKSCGSFLTLQDDIVEFVHQSAKDYLLSEATDYILPSGISDQHHAIFLRSLKTLSQTLKRDICGLGAPGFLIDQVSITDLDILDPIRYSTTYWVDHLSDSKFTEIDHDGVAHINDFIQRKYLYWLESLSLLHCMPKGVTAVQKLEDIASDTKLQQLVELIQDARRFILSHKPAIEIAPLQLYASALVFSPPDSLVRVLFKKEEPSWVTLKSVARTNWGECLQTLEGHDDPVTSVAFSHDSKLVASASGDKTIRIWHAETGECTQTLKGHDDWVYSVAFSHDSKLVASASDDKTIRIWHAETGECTQTLEGHDGPVASVAFSHDSKLVASASRDKTIRIWHAETGECTQTLKGHDGPVYSVAFSHDSKLVASASRDETIRIWHAETGECTQATNIGVVTTILSFEPESTRLLTTNGSFTILDDTPSIFSSASPPRQLPASALAYSTVCGVSRDKRWLTLNGERALWLPVEFRPRCWAVSESTLSIGCNSGRVMTIGFIQSGTPKVFSR</sequence>
<keyword evidence="1 3" id="KW-0853">WD repeat</keyword>
<dbReference type="Gene3D" id="2.130.10.10">
    <property type="entry name" value="YVTN repeat-like/Quinoprotein amine dehydrogenase"/>
    <property type="match status" value="2"/>
</dbReference>
<feature type="repeat" description="WD" evidence="3">
    <location>
        <begin position="903"/>
        <end position="944"/>
    </location>
</feature>
<organism evidence="6 7">
    <name type="scientific">Pochonia chlamydosporia 170</name>
    <dbReference type="NCBI Taxonomy" id="1380566"/>
    <lineage>
        <taxon>Eukaryota</taxon>
        <taxon>Fungi</taxon>
        <taxon>Dikarya</taxon>
        <taxon>Ascomycota</taxon>
        <taxon>Pezizomycotina</taxon>
        <taxon>Sordariomycetes</taxon>
        <taxon>Hypocreomycetidae</taxon>
        <taxon>Hypocreales</taxon>
        <taxon>Clavicipitaceae</taxon>
        <taxon>Pochonia</taxon>
    </lineage>
</organism>
<dbReference type="SUPFAM" id="SSF50978">
    <property type="entry name" value="WD40 repeat-like"/>
    <property type="match status" value="1"/>
</dbReference>
<feature type="compositionally biased region" description="Polar residues" evidence="4">
    <location>
        <begin position="32"/>
        <end position="53"/>
    </location>
</feature>
<dbReference type="RefSeq" id="XP_018138072.1">
    <property type="nucleotide sequence ID" value="XM_018288935.1"/>
</dbReference>
<feature type="region of interest" description="Disordered" evidence="4">
    <location>
        <begin position="1"/>
        <end position="60"/>
    </location>
</feature>
<keyword evidence="2" id="KW-0677">Repeat</keyword>
<dbReference type="SMART" id="SM00320">
    <property type="entry name" value="WD40"/>
    <property type="match status" value="4"/>
</dbReference>
<dbReference type="Pfam" id="PF00400">
    <property type="entry name" value="WD40"/>
    <property type="match status" value="4"/>
</dbReference>
<evidence type="ECO:0000256" key="1">
    <source>
        <dbReference type="ARBA" id="ARBA00022574"/>
    </source>
</evidence>
<name>A0A219APS1_METCM</name>
<gene>
    <name evidence="6" type="ORF">VFPPC_18221</name>
</gene>
<dbReference type="InterPro" id="IPR027417">
    <property type="entry name" value="P-loop_NTPase"/>
</dbReference>
<dbReference type="InterPro" id="IPR007111">
    <property type="entry name" value="NACHT_NTPase"/>
</dbReference>
<dbReference type="STRING" id="1380566.A0A219APS1"/>
<dbReference type="OrthoDB" id="538223at2759"/>
<feature type="repeat" description="WD" evidence="3">
    <location>
        <begin position="1029"/>
        <end position="1070"/>
    </location>
</feature>
<evidence type="ECO:0000256" key="2">
    <source>
        <dbReference type="ARBA" id="ARBA00022737"/>
    </source>
</evidence>
<dbReference type="PROSITE" id="PS50837">
    <property type="entry name" value="NACHT"/>
    <property type="match status" value="1"/>
</dbReference>
<comment type="caution">
    <text evidence="6">The sequence shown here is derived from an EMBL/GenBank/DDBJ whole genome shotgun (WGS) entry which is preliminary data.</text>
</comment>
<dbReference type="PANTHER" id="PTHR10039">
    <property type="entry name" value="AMELOGENIN"/>
    <property type="match status" value="1"/>
</dbReference>
<dbReference type="GeneID" id="28852929"/>
<dbReference type="InterPro" id="IPR031359">
    <property type="entry name" value="NACHT_N"/>
</dbReference>
<protein>
    <submittedName>
        <fullName evidence="6">WD domain, g-beta repeat domain-containing protein</fullName>
    </submittedName>
</protein>
<dbReference type="PROSITE" id="PS50082">
    <property type="entry name" value="WD_REPEATS_2"/>
    <property type="match status" value="4"/>
</dbReference>
<dbReference type="EMBL" id="LSBJ02000009">
    <property type="protein sequence ID" value="OWT42609.1"/>
    <property type="molecule type" value="Genomic_DNA"/>
</dbReference>
<dbReference type="Proteomes" id="UP000078397">
    <property type="component" value="Unassembled WGS sequence"/>
</dbReference>
<dbReference type="Gene3D" id="3.40.50.300">
    <property type="entry name" value="P-loop containing nucleotide triphosphate hydrolases"/>
    <property type="match status" value="1"/>
</dbReference>
<feature type="repeat" description="WD" evidence="3">
    <location>
        <begin position="945"/>
        <end position="986"/>
    </location>
</feature>
<dbReference type="Pfam" id="PF24883">
    <property type="entry name" value="NPHP3_N"/>
    <property type="match status" value="1"/>
</dbReference>
<dbReference type="CDD" id="cd00200">
    <property type="entry name" value="WD40"/>
    <property type="match status" value="1"/>
</dbReference>
<dbReference type="PROSITE" id="PS50294">
    <property type="entry name" value="WD_REPEATS_REGION"/>
    <property type="match status" value="4"/>
</dbReference>
<evidence type="ECO:0000313" key="7">
    <source>
        <dbReference type="Proteomes" id="UP000078397"/>
    </source>
</evidence>
<proteinExistence type="predicted"/>
<dbReference type="AlphaFoldDB" id="A0A219APS1"/>
<accession>A0A219APS1</accession>
<dbReference type="InterPro" id="IPR056884">
    <property type="entry name" value="NPHP3-like_N"/>
</dbReference>